<dbReference type="PANTHER" id="PTHR37423:SF1">
    <property type="entry name" value="OUTER MEMBRANE PROTEIN ASSEMBLY FACTOR BAMD"/>
    <property type="match status" value="1"/>
</dbReference>
<keyword evidence="5" id="KW-0449">Lipoprotein</keyword>
<dbReference type="InterPro" id="IPR039565">
    <property type="entry name" value="BamD-like"/>
</dbReference>
<dbReference type="SUPFAM" id="SSF48452">
    <property type="entry name" value="TPR-like"/>
    <property type="match status" value="1"/>
</dbReference>
<accession>A0A3B1AHL5</accession>
<evidence type="ECO:0000256" key="5">
    <source>
        <dbReference type="ARBA" id="ARBA00023288"/>
    </source>
</evidence>
<dbReference type="EMBL" id="UOFX01000006">
    <property type="protein sequence ID" value="VAX05376.1"/>
    <property type="molecule type" value="Genomic_DNA"/>
</dbReference>
<dbReference type="PANTHER" id="PTHR37423">
    <property type="entry name" value="SOLUBLE LYTIC MUREIN TRANSGLYCOSYLASE-RELATED"/>
    <property type="match status" value="1"/>
</dbReference>
<dbReference type="InterPro" id="IPR019734">
    <property type="entry name" value="TPR_rpt"/>
</dbReference>
<keyword evidence="1" id="KW-0732">Signal</keyword>
<reference evidence="7" key="1">
    <citation type="submission" date="2018-06" db="EMBL/GenBank/DDBJ databases">
        <authorList>
            <person name="Zhirakovskaya E."/>
        </authorList>
    </citation>
    <scope>NUCLEOTIDE SEQUENCE</scope>
</reference>
<dbReference type="InterPro" id="IPR011990">
    <property type="entry name" value="TPR-like_helical_dom_sf"/>
</dbReference>
<sequence>MATTRIVYLLLAITLIPACAWHSEEGDKTRNWSASKFYTEASRAMKRGNYETAIELYEKLEARFPFGRYATQAQLDIAYVYYNYDEPDAALAAFDRFIKLHPRSPHVDYAYYMKGIVNFNNSLGIIERFLPSDTSQRDAGAAMDSFDDFSELVRRFPTSKYSKDAQKRLIYLRNNLARYEVHVAEYYMDRGAYLAAANRSVYVVENFQRTPSVRDALKTMIKAYDKLGMDKLSADASRVLAVNQKTGTFDYIDEDAAKAKPLGRKVWDFMGLDKN</sequence>
<dbReference type="Pfam" id="PF13525">
    <property type="entry name" value="YfiO"/>
    <property type="match status" value="1"/>
</dbReference>
<evidence type="ECO:0000256" key="1">
    <source>
        <dbReference type="ARBA" id="ARBA00022729"/>
    </source>
</evidence>
<dbReference type="PROSITE" id="PS50005">
    <property type="entry name" value="TPR"/>
    <property type="match status" value="1"/>
</dbReference>
<evidence type="ECO:0000259" key="6">
    <source>
        <dbReference type="Pfam" id="PF13525"/>
    </source>
</evidence>
<name>A0A3B1AHL5_9ZZZZ</name>
<dbReference type="NCBIfam" id="TIGR03302">
    <property type="entry name" value="OM_YfiO"/>
    <property type="match status" value="1"/>
</dbReference>
<keyword evidence="3" id="KW-0564">Palmitate</keyword>
<keyword evidence="2" id="KW-0472">Membrane</keyword>
<organism evidence="7">
    <name type="scientific">hydrothermal vent metagenome</name>
    <dbReference type="NCBI Taxonomy" id="652676"/>
    <lineage>
        <taxon>unclassified sequences</taxon>
        <taxon>metagenomes</taxon>
        <taxon>ecological metagenomes</taxon>
    </lineage>
</organism>
<proteinExistence type="inferred from homology"/>
<dbReference type="AlphaFoldDB" id="A0A3B1AHL5"/>
<evidence type="ECO:0000256" key="2">
    <source>
        <dbReference type="ARBA" id="ARBA00023136"/>
    </source>
</evidence>
<protein>
    <submittedName>
        <fullName evidence="7">Outer membrane beta-barrel assembly protein BamD</fullName>
    </submittedName>
</protein>
<dbReference type="HAMAP" id="MF_00922">
    <property type="entry name" value="OM_assembly_BamD"/>
    <property type="match status" value="1"/>
</dbReference>
<evidence type="ECO:0000313" key="7">
    <source>
        <dbReference type="EMBL" id="VAX05376.1"/>
    </source>
</evidence>
<dbReference type="Gene3D" id="1.25.40.10">
    <property type="entry name" value="Tetratricopeptide repeat domain"/>
    <property type="match status" value="1"/>
</dbReference>
<evidence type="ECO:0000256" key="3">
    <source>
        <dbReference type="ARBA" id="ARBA00023139"/>
    </source>
</evidence>
<gene>
    <name evidence="7" type="ORF">MNBD_GAMMA26-1530</name>
</gene>
<keyword evidence="4" id="KW-0998">Cell outer membrane</keyword>
<feature type="domain" description="Outer membrane lipoprotein BamD-like" evidence="6">
    <location>
        <begin position="33"/>
        <end position="236"/>
    </location>
</feature>
<dbReference type="GO" id="GO:0051205">
    <property type="term" value="P:protein insertion into membrane"/>
    <property type="evidence" value="ECO:0007669"/>
    <property type="project" value="TreeGrafter"/>
</dbReference>
<dbReference type="GO" id="GO:1990063">
    <property type="term" value="C:Bam protein complex"/>
    <property type="evidence" value="ECO:0007669"/>
    <property type="project" value="TreeGrafter"/>
</dbReference>
<dbReference type="CDD" id="cd15830">
    <property type="entry name" value="BamD"/>
    <property type="match status" value="1"/>
</dbReference>
<evidence type="ECO:0000256" key="4">
    <source>
        <dbReference type="ARBA" id="ARBA00023237"/>
    </source>
</evidence>
<dbReference type="InterPro" id="IPR017689">
    <property type="entry name" value="BamD"/>
</dbReference>